<organism evidence="1 2">
    <name type="scientific">Ustilago trichophora</name>
    <dbReference type="NCBI Taxonomy" id="86804"/>
    <lineage>
        <taxon>Eukaryota</taxon>
        <taxon>Fungi</taxon>
        <taxon>Dikarya</taxon>
        <taxon>Basidiomycota</taxon>
        <taxon>Ustilaginomycotina</taxon>
        <taxon>Ustilaginomycetes</taxon>
        <taxon>Ustilaginales</taxon>
        <taxon>Ustilaginaceae</taxon>
        <taxon>Ustilago</taxon>
    </lineage>
</organism>
<reference evidence="1 2" key="1">
    <citation type="submission" date="2018-03" db="EMBL/GenBank/DDBJ databases">
        <authorList>
            <person name="Guldener U."/>
        </authorList>
    </citation>
    <scope>NUCLEOTIDE SEQUENCE [LARGE SCALE GENOMIC DNA]</scope>
    <source>
        <strain evidence="1 2">NBRC100155</strain>
    </source>
</reference>
<gene>
    <name evidence="1" type="ORF">UTRI_02047</name>
</gene>
<evidence type="ECO:0000313" key="1">
    <source>
        <dbReference type="EMBL" id="SPO23369.1"/>
    </source>
</evidence>
<evidence type="ECO:0000313" key="2">
    <source>
        <dbReference type="Proteomes" id="UP000324022"/>
    </source>
</evidence>
<protein>
    <submittedName>
        <fullName evidence="1">Uncharacterized protein</fullName>
    </submittedName>
</protein>
<name>A0A5C3E1P4_9BASI</name>
<proteinExistence type="predicted"/>
<sequence length="93" mass="10224">MTSEAKVLFSVSVLLAANRGFCSLLRPRHGLTPHSPLFVLSTIASWVGGESPETSCNSATLKLNGNLPHKVWGVENQREQPFTVFKAMKWGKK</sequence>
<keyword evidence="2" id="KW-1185">Reference proteome</keyword>
<dbReference type="Proteomes" id="UP000324022">
    <property type="component" value="Unassembled WGS sequence"/>
</dbReference>
<accession>A0A5C3E1P4</accession>
<dbReference type="EMBL" id="OOIN01000005">
    <property type="protein sequence ID" value="SPO23369.1"/>
    <property type="molecule type" value="Genomic_DNA"/>
</dbReference>
<dbReference type="AlphaFoldDB" id="A0A5C3E1P4"/>